<dbReference type="Proteomes" id="UP000231791">
    <property type="component" value="Chromosome"/>
</dbReference>
<evidence type="ECO:0000256" key="3">
    <source>
        <dbReference type="ARBA" id="ARBA00022692"/>
    </source>
</evidence>
<dbReference type="Pfam" id="PF13396">
    <property type="entry name" value="PLDc_N"/>
    <property type="match status" value="1"/>
</dbReference>
<dbReference type="OrthoDB" id="7596142at2"/>
<keyword evidence="7" id="KW-1185">Reference proteome</keyword>
<reference evidence="6 7" key="1">
    <citation type="submission" date="2017-11" db="EMBL/GenBank/DDBJ databases">
        <title>Complete genome sequence of Streptomyces lavendulae subsp. lavendulae CCM 3239 (formerly 'Streptomyces aureofaciens CCM 3239'), the producer of the angucycline-type antibiotic auricin.</title>
        <authorList>
            <person name="Busche T."/>
            <person name="Novakova R."/>
            <person name="Al'Dilaimi A."/>
            <person name="Homerova D."/>
            <person name="Feckova L."/>
            <person name="Rezuchova B."/>
            <person name="Mingyar E."/>
            <person name="Csolleiova D."/>
            <person name="Bekeova C."/>
            <person name="Winkler A."/>
            <person name="Sevcikova B."/>
            <person name="Kalinowski J."/>
            <person name="Kormanec J."/>
            <person name="Ruckert C."/>
        </authorList>
    </citation>
    <scope>NUCLEOTIDE SEQUENCE [LARGE SCALE GENOMIC DNA]</scope>
    <source>
        <strain evidence="6 7">CCM 3239</strain>
    </source>
</reference>
<accession>A0A2K8P865</accession>
<gene>
    <name evidence="6" type="ORF">SLAV_05120</name>
</gene>
<dbReference type="GeneID" id="49382154"/>
<keyword evidence="5" id="KW-0472">Membrane</keyword>
<dbReference type="InterPro" id="IPR018649">
    <property type="entry name" value="SHOCT"/>
</dbReference>
<evidence type="ECO:0000313" key="6">
    <source>
        <dbReference type="EMBL" id="ATZ22929.1"/>
    </source>
</evidence>
<evidence type="ECO:0000313" key="7">
    <source>
        <dbReference type="Proteomes" id="UP000231791"/>
    </source>
</evidence>
<sequence length="139" mass="15884">MQISLLNLADDEGFPLLNSFWVMMWWFLWVLWFMLLFRVIGDIFRDDGLGGWGKAGWTAFVIVLPFLGIFVYLIARGRGMGERALARAQEQERSFRSYVRETAGPTSRAEELARLAGLKNDGDLTADEYERAKAKVLDS</sequence>
<keyword evidence="3" id="KW-0812">Transmembrane</keyword>
<dbReference type="KEGG" id="slx:SLAV_05120"/>
<keyword evidence="4" id="KW-1133">Transmembrane helix</keyword>
<organism evidence="6 7">
    <name type="scientific">Streptomyces lavendulae subsp. lavendulae</name>
    <dbReference type="NCBI Taxonomy" id="58340"/>
    <lineage>
        <taxon>Bacteria</taxon>
        <taxon>Bacillati</taxon>
        <taxon>Actinomycetota</taxon>
        <taxon>Actinomycetes</taxon>
        <taxon>Kitasatosporales</taxon>
        <taxon>Streptomycetaceae</taxon>
        <taxon>Streptomyces</taxon>
    </lineage>
</organism>
<dbReference type="Pfam" id="PF09851">
    <property type="entry name" value="SHOCT"/>
    <property type="match status" value="1"/>
</dbReference>
<evidence type="ECO:0000256" key="5">
    <source>
        <dbReference type="ARBA" id="ARBA00023136"/>
    </source>
</evidence>
<protein>
    <submittedName>
        <fullName evidence="6">Uncharacterized protein</fullName>
    </submittedName>
</protein>
<dbReference type="RefSeq" id="WP_030242029.1">
    <property type="nucleotide sequence ID" value="NZ_CP024985.1"/>
</dbReference>
<evidence type="ECO:0000256" key="1">
    <source>
        <dbReference type="ARBA" id="ARBA00004651"/>
    </source>
</evidence>
<dbReference type="EMBL" id="CP024985">
    <property type="protein sequence ID" value="ATZ22929.1"/>
    <property type="molecule type" value="Genomic_DNA"/>
</dbReference>
<keyword evidence="2" id="KW-1003">Cell membrane</keyword>
<name>A0A2K8P865_STRLA</name>
<dbReference type="GO" id="GO:0005886">
    <property type="term" value="C:plasma membrane"/>
    <property type="evidence" value="ECO:0007669"/>
    <property type="project" value="UniProtKB-SubCell"/>
</dbReference>
<proteinExistence type="predicted"/>
<dbReference type="InterPro" id="IPR027379">
    <property type="entry name" value="CLS_N"/>
</dbReference>
<dbReference type="AlphaFoldDB" id="A0A2K8P865"/>
<evidence type="ECO:0000256" key="4">
    <source>
        <dbReference type="ARBA" id="ARBA00022989"/>
    </source>
</evidence>
<comment type="subcellular location">
    <subcellularLocation>
        <location evidence="1">Cell membrane</location>
        <topology evidence="1">Multi-pass membrane protein</topology>
    </subcellularLocation>
</comment>
<evidence type="ECO:0000256" key="2">
    <source>
        <dbReference type="ARBA" id="ARBA00022475"/>
    </source>
</evidence>